<protein>
    <submittedName>
        <fullName evidence="2">Type 1 glutamine amidotransferase</fullName>
    </submittedName>
</protein>
<proteinExistence type="predicted"/>
<dbReference type="SUPFAM" id="SSF52317">
    <property type="entry name" value="Class I glutamine amidotransferase-like"/>
    <property type="match status" value="1"/>
</dbReference>
<dbReference type="PANTHER" id="PTHR42695:SF5">
    <property type="entry name" value="GLUTAMINE AMIDOTRANSFERASE YLR126C-RELATED"/>
    <property type="match status" value="1"/>
</dbReference>
<organism evidence="2 3">
    <name type="scientific">Nonomuraea typhae</name>
    <dbReference type="NCBI Taxonomy" id="2603600"/>
    <lineage>
        <taxon>Bacteria</taxon>
        <taxon>Bacillati</taxon>
        <taxon>Actinomycetota</taxon>
        <taxon>Actinomycetes</taxon>
        <taxon>Streptosporangiales</taxon>
        <taxon>Streptosporangiaceae</taxon>
        <taxon>Nonomuraea</taxon>
    </lineage>
</organism>
<dbReference type="InterPro" id="IPR044992">
    <property type="entry name" value="ChyE-like"/>
</dbReference>
<keyword evidence="3" id="KW-1185">Reference proteome</keyword>
<evidence type="ECO:0000313" key="2">
    <source>
        <dbReference type="EMBL" id="MFI6497081.1"/>
    </source>
</evidence>
<reference evidence="2 3" key="1">
    <citation type="submission" date="2024-10" db="EMBL/GenBank/DDBJ databases">
        <title>The Natural Products Discovery Center: Release of the First 8490 Sequenced Strains for Exploring Actinobacteria Biosynthetic Diversity.</title>
        <authorList>
            <person name="Kalkreuter E."/>
            <person name="Kautsar S.A."/>
            <person name="Yang D."/>
            <person name="Bader C.D."/>
            <person name="Teijaro C.N."/>
            <person name="Fluegel L."/>
            <person name="Davis C.M."/>
            <person name="Simpson J.R."/>
            <person name="Lauterbach L."/>
            <person name="Steele A.D."/>
            <person name="Gui C."/>
            <person name="Meng S."/>
            <person name="Li G."/>
            <person name="Viehrig K."/>
            <person name="Ye F."/>
            <person name="Su P."/>
            <person name="Kiefer A.F."/>
            <person name="Nichols A."/>
            <person name="Cepeda A.J."/>
            <person name="Yan W."/>
            <person name="Fan B."/>
            <person name="Jiang Y."/>
            <person name="Adhikari A."/>
            <person name="Zheng C.-J."/>
            <person name="Schuster L."/>
            <person name="Cowan T.M."/>
            <person name="Smanski M.J."/>
            <person name="Chevrette M.G."/>
            <person name="De Carvalho L.P.S."/>
            <person name="Shen B."/>
        </authorList>
    </citation>
    <scope>NUCLEOTIDE SEQUENCE [LARGE SCALE GENOMIC DNA]</scope>
    <source>
        <strain evidence="2 3">NPDC050545</strain>
    </source>
</reference>
<keyword evidence="2" id="KW-0315">Glutamine amidotransferase</keyword>
<dbReference type="InterPro" id="IPR029062">
    <property type="entry name" value="Class_I_gatase-like"/>
</dbReference>
<dbReference type="InterPro" id="IPR017926">
    <property type="entry name" value="GATASE"/>
</dbReference>
<dbReference type="Proteomes" id="UP001612741">
    <property type="component" value="Unassembled WGS sequence"/>
</dbReference>
<dbReference type="Gene3D" id="3.40.50.880">
    <property type="match status" value="1"/>
</dbReference>
<accession>A0ABW7YN38</accession>
<dbReference type="Pfam" id="PF00117">
    <property type="entry name" value="GATase"/>
    <property type="match status" value="1"/>
</dbReference>
<comment type="caution">
    <text evidence="2">The sequence shown here is derived from an EMBL/GenBank/DDBJ whole genome shotgun (WGS) entry which is preliminary data.</text>
</comment>
<dbReference type="CDD" id="cd01741">
    <property type="entry name" value="GATase1_1"/>
    <property type="match status" value="1"/>
</dbReference>
<evidence type="ECO:0000313" key="3">
    <source>
        <dbReference type="Proteomes" id="UP001612741"/>
    </source>
</evidence>
<name>A0ABW7YN38_9ACTN</name>
<feature type="domain" description="Glutamine amidotransferase" evidence="1">
    <location>
        <begin position="39"/>
        <end position="183"/>
    </location>
</feature>
<gene>
    <name evidence="2" type="ORF">ACIBG2_06855</name>
</gene>
<dbReference type="EMBL" id="JBITGY010000002">
    <property type="protein sequence ID" value="MFI6497081.1"/>
    <property type="molecule type" value="Genomic_DNA"/>
</dbReference>
<evidence type="ECO:0000259" key="1">
    <source>
        <dbReference type="Pfam" id="PF00117"/>
    </source>
</evidence>
<sequence length="226" mass="23978">MRITVIEHEADAPLGYFAAWLGLPCDVIRPYLGDPVPEHAADGLIVLGGEMAAWEDERCPWLPATRALIRRSVADGLPVLGICLGAQLMALACGGTVERGTAGVEVGTCALTFLPAAQDDPLLSPVGRAEAVAAQFHGDAMTSLPEGATLLMTGDRYPHQAFRLGERAWGVQFHPEVTPEIFDGWITATGRDPALAAEVRAADDDLVATWRPVAEAFAGIVRTTGR</sequence>
<dbReference type="PROSITE" id="PS51273">
    <property type="entry name" value="GATASE_TYPE_1"/>
    <property type="match status" value="1"/>
</dbReference>
<dbReference type="RefSeq" id="WP_397079680.1">
    <property type="nucleotide sequence ID" value="NZ_JBITGY010000002.1"/>
</dbReference>
<dbReference type="PANTHER" id="PTHR42695">
    <property type="entry name" value="GLUTAMINE AMIDOTRANSFERASE YLR126C-RELATED"/>
    <property type="match status" value="1"/>
</dbReference>